<dbReference type="PRINTS" id="PR00094">
    <property type="entry name" value="ADENYLTKNASE"/>
</dbReference>
<dbReference type="EMBL" id="RIZI01000153">
    <property type="protein sequence ID" value="RNF64021.1"/>
    <property type="molecule type" value="Genomic_DNA"/>
</dbReference>
<comment type="subunit">
    <text evidence="5 7">Monomer.</text>
</comment>
<comment type="function">
    <text evidence="5">Catalyzes the reversible transfer of the terminal phosphate group between ATP and AMP. Plays an important role in cellular energy homeostasis and in adenine nucleotide metabolism.</text>
</comment>
<feature type="region of interest" description="NMP" evidence="5">
    <location>
        <begin position="32"/>
        <end position="61"/>
    </location>
</feature>
<dbReference type="SUPFAM" id="SSF52540">
    <property type="entry name" value="P-loop containing nucleoside triphosphate hydrolases"/>
    <property type="match status" value="1"/>
</dbReference>
<evidence type="ECO:0000256" key="5">
    <source>
        <dbReference type="HAMAP-Rule" id="MF_00235"/>
    </source>
</evidence>
<keyword evidence="2 5" id="KW-0545">Nucleotide biosynthesis</keyword>
<name>A0A3M8R7D6_9PROT</name>
<dbReference type="Pfam" id="PF00406">
    <property type="entry name" value="ADK"/>
    <property type="match status" value="1"/>
</dbReference>
<dbReference type="InterPro" id="IPR033690">
    <property type="entry name" value="Adenylat_kinase_CS"/>
</dbReference>
<feature type="binding site" evidence="5">
    <location>
        <begin position="12"/>
        <end position="17"/>
    </location>
    <ligand>
        <name>ATP</name>
        <dbReference type="ChEBI" id="CHEBI:30616"/>
    </ligand>
</feature>
<feature type="binding site" evidence="5">
    <location>
        <position position="173"/>
    </location>
    <ligand>
        <name>AMP</name>
        <dbReference type="ChEBI" id="CHEBI:456215"/>
    </ligand>
</feature>
<dbReference type="NCBIfam" id="NF001380">
    <property type="entry name" value="PRK00279.1-2"/>
    <property type="match status" value="1"/>
</dbReference>
<dbReference type="UniPathway" id="UPA00588">
    <property type="reaction ID" value="UER00649"/>
</dbReference>
<evidence type="ECO:0000256" key="7">
    <source>
        <dbReference type="RuleBase" id="RU003331"/>
    </source>
</evidence>
<feature type="binding site" evidence="5">
    <location>
        <position position="152"/>
    </location>
    <ligand>
        <name>Zn(2+)</name>
        <dbReference type="ChEBI" id="CHEBI:29105"/>
        <note>structural</note>
    </ligand>
</feature>
<keyword evidence="4 5" id="KW-0418">Kinase</keyword>
<keyword evidence="5" id="KW-0963">Cytoplasm</keyword>
<feature type="binding site" evidence="5">
    <location>
        <position position="135"/>
    </location>
    <ligand>
        <name>Zn(2+)</name>
        <dbReference type="ChEBI" id="CHEBI:29105"/>
        <note>structural</note>
    </ligand>
</feature>
<dbReference type="GO" id="GO:0008270">
    <property type="term" value="F:zinc ion binding"/>
    <property type="evidence" value="ECO:0007669"/>
    <property type="project" value="UniProtKB-UniRule"/>
</dbReference>
<feature type="binding site" evidence="5">
    <location>
        <position position="38"/>
    </location>
    <ligand>
        <name>AMP</name>
        <dbReference type="ChEBI" id="CHEBI:456215"/>
    </ligand>
</feature>
<dbReference type="GO" id="GO:0005524">
    <property type="term" value="F:ATP binding"/>
    <property type="evidence" value="ECO:0007669"/>
    <property type="project" value="UniProtKB-UniRule"/>
</dbReference>
<dbReference type="AlphaFoldDB" id="A0A3M8R7D6"/>
<reference evidence="9" key="1">
    <citation type="submission" date="2018-10" db="EMBL/GenBank/DDBJ databases">
        <title>Acidithiobacillus sulfuriphilus sp. nov.: an extremely acidophilic sulfur-oxidizing chemolithotroph isolated from a neutral pH environment.</title>
        <authorList>
            <person name="Falagan C."/>
            <person name="Moya-Beltran A."/>
            <person name="Quatrini R."/>
            <person name="Johnson D.B."/>
        </authorList>
    </citation>
    <scope>NUCLEOTIDE SEQUENCE [LARGE SCALE GENOMIC DNA]</scope>
    <source>
        <strain evidence="9">CJ-2</strain>
    </source>
</reference>
<dbReference type="Gene3D" id="3.40.50.300">
    <property type="entry name" value="P-loop containing nucleotide triphosphate hydrolases"/>
    <property type="match status" value="1"/>
</dbReference>
<comment type="subcellular location">
    <subcellularLocation>
        <location evidence="5 7">Cytoplasm</location>
    </subcellularLocation>
</comment>
<keyword evidence="3 5" id="KW-0547">Nucleotide-binding</keyword>
<dbReference type="FunFam" id="3.40.50.300:FF:000106">
    <property type="entry name" value="Adenylate kinase mitochondrial"/>
    <property type="match status" value="1"/>
</dbReference>
<feature type="binding site" evidence="5">
    <location>
        <position position="132"/>
    </location>
    <ligand>
        <name>Zn(2+)</name>
        <dbReference type="ChEBI" id="CHEBI:29105"/>
        <note>structural</note>
    </ligand>
</feature>
<dbReference type="InterPro" id="IPR007862">
    <property type="entry name" value="Adenylate_kinase_lid-dom"/>
</dbReference>
<feature type="binding site" evidence="5">
    <location>
        <position position="94"/>
    </location>
    <ligand>
        <name>AMP</name>
        <dbReference type="ChEBI" id="CHEBI:456215"/>
    </ligand>
</feature>
<dbReference type="Pfam" id="PF05191">
    <property type="entry name" value="ADK_lid"/>
    <property type="match status" value="1"/>
</dbReference>
<keyword evidence="5" id="KW-0479">Metal-binding</keyword>
<evidence type="ECO:0000256" key="6">
    <source>
        <dbReference type="RuleBase" id="RU003330"/>
    </source>
</evidence>
<keyword evidence="5" id="KW-0862">Zinc</keyword>
<dbReference type="NCBIfam" id="TIGR01351">
    <property type="entry name" value="adk"/>
    <property type="match status" value="1"/>
</dbReference>
<evidence type="ECO:0000256" key="2">
    <source>
        <dbReference type="ARBA" id="ARBA00022727"/>
    </source>
</evidence>
<dbReference type="HAMAP" id="MF_00235">
    <property type="entry name" value="Adenylate_kinase_Adk"/>
    <property type="match status" value="1"/>
</dbReference>
<evidence type="ECO:0000259" key="8">
    <source>
        <dbReference type="Pfam" id="PF05191"/>
    </source>
</evidence>
<dbReference type="PROSITE" id="PS00113">
    <property type="entry name" value="ADENYLATE_KINASE"/>
    <property type="match status" value="1"/>
</dbReference>
<protein>
    <recommendedName>
        <fullName evidence="5 7">Adenylate kinase</fullName>
        <shortName evidence="5">AK</shortName>
        <ecNumber evidence="5 7">2.7.4.3</ecNumber>
    </recommendedName>
    <alternativeName>
        <fullName evidence="5">ATP-AMP transphosphorylase</fullName>
    </alternativeName>
    <alternativeName>
        <fullName evidence="5">ATP:AMP phosphotransferase</fullName>
    </alternativeName>
    <alternativeName>
        <fullName evidence="5">Adenylate monophosphate kinase</fullName>
    </alternativeName>
</protein>
<feature type="binding site" evidence="5">
    <location>
        <position position="33"/>
    </location>
    <ligand>
        <name>AMP</name>
        <dbReference type="ChEBI" id="CHEBI:456215"/>
    </ligand>
</feature>
<feature type="domain" description="Adenylate kinase active site lid" evidence="8">
    <location>
        <begin position="129"/>
        <end position="164"/>
    </location>
</feature>
<feature type="binding site" evidence="5">
    <location>
        <position position="129"/>
    </location>
    <ligand>
        <name>ATP</name>
        <dbReference type="ChEBI" id="CHEBI:30616"/>
    </ligand>
</feature>
<feature type="binding site" evidence="5">
    <location>
        <begin position="87"/>
        <end position="90"/>
    </location>
    <ligand>
        <name>AMP</name>
        <dbReference type="ChEBI" id="CHEBI:456215"/>
    </ligand>
</feature>
<dbReference type="InterPro" id="IPR000850">
    <property type="entry name" value="Adenylat/UMP-CMP_kin"/>
</dbReference>
<sequence length="221" mass="23656">MGEHFIFLGPPGVGKGTQAQVLCRLLGLPHVSTGDMLRASVSSGTALGQRAKAVMESGQLVGDDLIIGLVAERLGMADARNGVVFDGFPRTMAQAQALDDLLAQRGARVRAIIHIDLPTEEIVERLSGRRVCVQCGAIYHVKYQPSRVEGVCDLCGGRLVQRDDDQPEVILKRLEVYAAETAPLVAYYGSRPSYHRVTGEGDAEAVTSRILAALGIRAVHG</sequence>
<dbReference type="NCBIfam" id="NF011100">
    <property type="entry name" value="PRK14527.1"/>
    <property type="match status" value="1"/>
</dbReference>
<comment type="pathway">
    <text evidence="5">Purine metabolism; AMP biosynthesis via salvage pathway; AMP from ADP: step 1/1.</text>
</comment>
<comment type="caution">
    <text evidence="9">The sequence shown here is derived from an EMBL/GenBank/DDBJ whole genome shotgun (WGS) entry which is preliminary data.</text>
</comment>
<evidence type="ECO:0000256" key="1">
    <source>
        <dbReference type="ARBA" id="ARBA00022679"/>
    </source>
</evidence>
<keyword evidence="5 7" id="KW-0067">ATP-binding</keyword>
<dbReference type="NCBIfam" id="NF001381">
    <property type="entry name" value="PRK00279.1-3"/>
    <property type="match status" value="1"/>
</dbReference>
<dbReference type="InterPro" id="IPR027417">
    <property type="entry name" value="P-loop_NTPase"/>
</dbReference>
<accession>A0A3M8R7D6</accession>
<dbReference type="CDD" id="cd01428">
    <property type="entry name" value="ADK"/>
    <property type="match status" value="1"/>
</dbReference>
<keyword evidence="1 5" id="KW-0808">Transferase</keyword>
<dbReference type="OrthoDB" id="5292055at2"/>
<feature type="region of interest" description="LID" evidence="5">
    <location>
        <begin position="128"/>
        <end position="165"/>
    </location>
</feature>
<dbReference type="GO" id="GO:0044209">
    <property type="term" value="P:AMP salvage"/>
    <property type="evidence" value="ECO:0007669"/>
    <property type="project" value="UniProtKB-UniRule"/>
</dbReference>
<feature type="binding site" evidence="5">
    <location>
        <position position="162"/>
    </location>
    <ligand>
        <name>AMP</name>
        <dbReference type="ChEBI" id="CHEBI:456215"/>
    </ligand>
</feature>
<dbReference type="GO" id="GO:0004017">
    <property type="term" value="F:AMP kinase activity"/>
    <property type="evidence" value="ECO:0007669"/>
    <property type="project" value="UniProtKB-UniRule"/>
</dbReference>
<comment type="similarity">
    <text evidence="5 6">Belongs to the adenylate kinase family.</text>
</comment>
<dbReference type="EC" id="2.7.4.3" evidence="5 7"/>
<evidence type="ECO:0000256" key="3">
    <source>
        <dbReference type="ARBA" id="ARBA00022741"/>
    </source>
</evidence>
<dbReference type="InterPro" id="IPR006259">
    <property type="entry name" value="Adenyl_kin_sub"/>
</dbReference>
<gene>
    <name evidence="5" type="primary">adk</name>
    <name evidence="9" type="ORF">EC580_06100</name>
</gene>
<feature type="binding site" evidence="5">
    <location>
        <begin position="59"/>
        <end position="61"/>
    </location>
    <ligand>
        <name>AMP</name>
        <dbReference type="ChEBI" id="CHEBI:456215"/>
    </ligand>
</feature>
<dbReference type="GO" id="GO:0005737">
    <property type="term" value="C:cytoplasm"/>
    <property type="evidence" value="ECO:0007669"/>
    <property type="project" value="UniProtKB-SubCell"/>
</dbReference>
<proteinExistence type="inferred from homology"/>
<feature type="binding site" evidence="5">
    <location>
        <position position="201"/>
    </location>
    <ligand>
        <name>ATP</name>
        <dbReference type="ChEBI" id="CHEBI:30616"/>
    </ligand>
</feature>
<feature type="binding site" evidence="5">
    <location>
        <begin position="138"/>
        <end position="139"/>
    </location>
    <ligand>
        <name>ATP</name>
        <dbReference type="ChEBI" id="CHEBI:30616"/>
    </ligand>
</feature>
<evidence type="ECO:0000256" key="4">
    <source>
        <dbReference type="ARBA" id="ARBA00022777"/>
    </source>
</evidence>
<dbReference type="PANTHER" id="PTHR23359">
    <property type="entry name" value="NUCLEOTIDE KINASE"/>
    <property type="match status" value="1"/>
</dbReference>
<comment type="catalytic activity">
    <reaction evidence="5 7">
        <text>AMP + ATP = 2 ADP</text>
        <dbReference type="Rhea" id="RHEA:12973"/>
        <dbReference type="ChEBI" id="CHEBI:30616"/>
        <dbReference type="ChEBI" id="CHEBI:456215"/>
        <dbReference type="ChEBI" id="CHEBI:456216"/>
        <dbReference type="EC" id="2.7.4.3"/>
    </reaction>
</comment>
<dbReference type="RefSeq" id="WP_123103198.1">
    <property type="nucleotide sequence ID" value="NZ_CP127527.1"/>
</dbReference>
<comment type="domain">
    <text evidence="5">Consists of three domains, a large central CORE domain and two small peripheral domains, NMPbind and LID, which undergo movements during catalysis. The LID domain closes over the site of phosphoryl transfer upon ATP binding. Assembling and dissambling the active center during each catalytic cycle provides an effective means to prevent ATP hydrolysis. Some bacteria have evolved a zinc-coordinating structure that stabilizes the LID domain.</text>
</comment>
<organism evidence="9">
    <name type="scientific">Acidithiobacillus sulfuriphilus</name>
    <dbReference type="NCBI Taxonomy" id="1867749"/>
    <lineage>
        <taxon>Bacteria</taxon>
        <taxon>Pseudomonadati</taxon>
        <taxon>Pseudomonadota</taxon>
        <taxon>Acidithiobacillia</taxon>
        <taxon>Acidithiobacillales</taxon>
        <taxon>Acidithiobacillaceae</taxon>
        <taxon>Acidithiobacillus</taxon>
    </lineage>
</organism>
<evidence type="ECO:0000313" key="9">
    <source>
        <dbReference type="EMBL" id="RNF64021.1"/>
    </source>
</evidence>
<feature type="binding site" evidence="5">
    <location>
        <position position="155"/>
    </location>
    <ligand>
        <name>Zn(2+)</name>
        <dbReference type="ChEBI" id="CHEBI:29105"/>
        <note>structural</note>
    </ligand>
</feature>